<evidence type="ECO:0000313" key="2">
    <source>
        <dbReference type="EMBL" id="MBQ0937416.1"/>
    </source>
</evidence>
<dbReference type="EMBL" id="JAGQDG010000008">
    <property type="protein sequence ID" value="MBQ0937416.1"/>
    <property type="molecule type" value="Genomic_DNA"/>
</dbReference>
<organism evidence="2 3">
    <name type="scientific">Ideonella paludis</name>
    <dbReference type="NCBI Taxonomy" id="1233411"/>
    <lineage>
        <taxon>Bacteria</taxon>
        <taxon>Pseudomonadati</taxon>
        <taxon>Pseudomonadota</taxon>
        <taxon>Betaproteobacteria</taxon>
        <taxon>Burkholderiales</taxon>
        <taxon>Sphaerotilaceae</taxon>
        <taxon>Ideonella</taxon>
    </lineage>
</organism>
<keyword evidence="3" id="KW-1185">Reference proteome</keyword>
<comment type="caution">
    <text evidence="2">The sequence shown here is derived from an EMBL/GenBank/DDBJ whole genome shotgun (WGS) entry which is preliminary data.</text>
</comment>
<protein>
    <recommendedName>
        <fullName evidence="4">Transmembrane protein</fullName>
    </recommendedName>
</protein>
<proteinExistence type="predicted"/>
<keyword evidence="1" id="KW-0472">Membrane</keyword>
<evidence type="ECO:0008006" key="4">
    <source>
        <dbReference type="Google" id="ProtNLM"/>
    </source>
</evidence>
<evidence type="ECO:0000313" key="3">
    <source>
        <dbReference type="Proteomes" id="UP000672097"/>
    </source>
</evidence>
<reference evidence="2 3" key="1">
    <citation type="submission" date="2021-04" db="EMBL/GenBank/DDBJ databases">
        <title>The genome sequence of type strain Ideonella paludis KCTC 32238.</title>
        <authorList>
            <person name="Liu Y."/>
        </authorList>
    </citation>
    <scope>NUCLEOTIDE SEQUENCE [LARGE SCALE GENOMIC DNA]</scope>
    <source>
        <strain evidence="2 3">KCTC 32238</strain>
    </source>
</reference>
<keyword evidence="1" id="KW-1133">Transmembrane helix</keyword>
<name>A0ABS5E325_9BURK</name>
<keyword evidence="1" id="KW-0812">Transmembrane</keyword>
<feature type="transmembrane region" description="Helical" evidence="1">
    <location>
        <begin position="38"/>
        <end position="60"/>
    </location>
</feature>
<gene>
    <name evidence="2" type="ORF">KAK11_18975</name>
</gene>
<dbReference type="Proteomes" id="UP000672097">
    <property type="component" value="Unassembled WGS sequence"/>
</dbReference>
<evidence type="ECO:0000256" key="1">
    <source>
        <dbReference type="SAM" id="Phobius"/>
    </source>
</evidence>
<feature type="transmembrane region" description="Helical" evidence="1">
    <location>
        <begin position="7"/>
        <end position="26"/>
    </location>
</feature>
<sequence length="499" mass="52333">MRQWLKGLALLVAITCLVWVGVLWYWQATSRDMSPEDIVLYLGLLPLVVFGLVLLARWALRAAVASAVAQEAAAAAQAAATASPAPSSAGQQERHAAFKLLAAGLSCAAGQSAREVAGALAEGAPRPAPDKVLRDDEGLPVLCARIEALDTAALQQAWEGVCTAAKADLQMAETAQVAVDDAVQRALSALQAPLQQCLAQLAAWSERFAMPDAEAPQAATSALPAGLRVFTAWPSHWSPIERAVAQAWVKHCLKQESAEWLAPSQLRLMPSTAGGGIALWLEADRALRASQREGLPEVVLLLSCQSDLSDARLSQLQREASLFTHASPKAGVAAESAVALALADETWPDLPDAPATPMRLHRAAVIQRDKPIEAAGRVSAQVAEQVVQQAAAAAELPLSEVSALISDADQHSPRGAELFSVLVAQLPQLDAAEDTLVAGALWGRTGPTAPLMLVALAAHRAEMNQQPCLALSVDDSVARMALVLRPPAAADAEPTKSTS</sequence>
<accession>A0ABS5E325</accession>